<keyword evidence="3" id="KW-1185">Reference proteome</keyword>
<dbReference type="InterPro" id="IPR043502">
    <property type="entry name" value="DNA/RNA_pol_sf"/>
</dbReference>
<name>A0A4P9ZKA2_9FUNG</name>
<feature type="region of interest" description="Disordered" evidence="1">
    <location>
        <begin position="184"/>
        <end position="214"/>
    </location>
</feature>
<dbReference type="Proteomes" id="UP000268162">
    <property type="component" value="Unassembled WGS sequence"/>
</dbReference>
<evidence type="ECO:0000313" key="3">
    <source>
        <dbReference type="Proteomes" id="UP000268162"/>
    </source>
</evidence>
<organism evidence="2 3">
    <name type="scientific">Dimargaris cristalligena</name>
    <dbReference type="NCBI Taxonomy" id="215637"/>
    <lineage>
        <taxon>Eukaryota</taxon>
        <taxon>Fungi</taxon>
        <taxon>Fungi incertae sedis</taxon>
        <taxon>Zoopagomycota</taxon>
        <taxon>Kickxellomycotina</taxon>
        <taxon>Dimargaritomycetes</taxon>
        <taxon>Dimargaritales</taxon>
        <taxon>Dimargaritaceae</taxon>
        <taxon>Dimargaris</taxon>
    </lineage>
</organism>
<dbReference type="AlphaFoldDB" id="A0A4P9ZKA2"/>
<protein>
    <recommendedName>
        <fullName evidence="4">Reverse transcriptase domain-containing protein</fullName>
    </recommendedName>
</protein>
<sequence>MGNNIIDEIRQLTPVFDGQPDGPTWEHWRSAVNSLIEDLLPNSQDATRYRITMTLLHPEIKMNLFRSRIEKGPDFYRYMKDRYPNQLWANYFSEALHNRTLFKGMDIHAAKARAKEAGTHLGKVNMWCTQITAALLAEFKAYLSLAPNYFWKFEDLTYEGMCNRLDEIEVQVLEFQGREASLRNASGGHHRQEPTRHLTSSWGKAPTTQATTGNTKEARWLQGLPAETFIRINPQDDKEFRMADEQYPVPTRTSVDERLRVQTKEAPRSKADREFMDGYIKNRLKYGIDEPGQAHANLPVYSLPKPNTDARRVILDDSLGSTINMYSLGMRLPKLLEVRAFVSDAQMITSIDLASYFTQIRIKPEVRDFWTFDGGRHGKDIVGQKAEYGPSPTTESETSWISLCHKL</sequence>
<dbReference type="InterPro" id="IPR043128">
    <property type="entry name" value="Rev_trsase/Diguanyl_cyclase"/>
</dbReference>
<dbReference type="EMBL" id="ML003626">
    <property type="protein sequence ID" value="RKP33696.1"/>
    <property type="molecule type" value="Genomic_DNA"/>
</dbReference>
<evidence type="ECO:0008006" key="4">
    <source>
        <dbReference type="Google" id="ProtNLM"/>
    </source>
</evidence>
<feature type="compositionally biased region" description="Polar residues" evidence="1">
    <location>
        <begin position="197"/>
        <end position="214"/>
    </location>
</feature>
<evidence type="ECO:0000313" key="2">
    <source>
        <dbReference type="EMBL" id="RKP33696.1"/>
    </source>
</evidence>
<gene>
    <name evidence="2" type="ORF">BJ085DRAFT_39873</name>
</gene>
<proteinExistence type="predicted"/>
<reference evidence="3" key="1">
    <citation type="journal article" date="2018" name="Nat. Microbiol.">
        <title>Leveraging single-cell genomics to expand the fungal tree of life.</title>
        <authorList>
            <person name="Ahrendt S.R."/>
            <person name="Quandt C.A."/>
            <person name="Ciobanu D."/>
            <person name="Clum A."/>
            <person name="Salamov A."/>
            <person name="Andreopoulos B."/>
            <person name="Cheng J.F."/>
            <person name="Woyke T."/>
            <person name="Pelin A."/>
            <person name="Henrissat B."/>
            <person name="Reynolds N.K."/>
            <person name="Benny G.L."/>
            <person name="Smith M.E."/>
            <person name="James T.Y."/>
            <person name="Grigoriev I.V."/>
        </authorList>
    </citation>
    <scope>NUCLEOTIDE SEQUENCE [LARGE SCALE GENOMIC DNA]</scope>
    <source>
        <strain evidence="3">RSA 468</strain>
    </source>
</reference>
<accession>A0A4P9ZKA2</accession>
<dbReference type="Gene3D" id="3.10.10.10">
    <property type="entry name" value="HIV Type 1 Reverse Transcriptase, subunit A, domain 1"/>
    <property type="match status" value="1"/>
</dbReference>
<dbReference type="Gene3D" id="3.30.70.270">
    <property type="match status" value="1"/>
</dbReference>
<dbReference type="SUPFAM" id="SSF56672">
    <property type="entry name" value="DNA/RNA polymerases"/>
    <property type="match status" value="1"/>
</dbReference>
<evidence type="ECO:0000256" key="1">
    <source>
        <dbReference type="SAM" id="MobiDB-lite"/>
    </source>
</evidence>